<proteinExistence type="predicted"/>
<evidence type="ECO:0000313" key="2">
    <source>
        <dbReference type="Proteomes" id="UP000023152"/>
    </source>
</evidence>
<name>X6NPZ1_RETFI</name>
<sequence length="452" mass="52151">MYQLSFLFYCIYKVDQDNTSEVVIFLQNSQKLLKNEISVNFINVSNDSVQLNNLSLKLLKQKSLLLQLLTSYVHLQLFKRLKKKNTFKEIITDVRVGKRSCLRYFAIFLILILLSTKVMLYNLHKVGFHTGFEFISNLVVNFLCGLYCLWLLFLARRYLWSPTTLRMQSGSTNREKEQQSISQTEMKDMSISISSEEKRAPSNLKKEIKIVATLYIFICCLYCFGSIIERSAYGFANVPGKACPLALYVAYLRVFIDGLFFSFYLVRATVILEGSVFALSLCSQYFFGIAPIATFGTVLFIHQIHEELNNCTIDAMERWSLIATVICQFFWNIALFGFLVYHLLRVLQKPNKNVYVYVANHSFMPNDGCQNEVKEYFKKLLRLFLVTEFSSLSLYIFAFTPALYGFVWSAASIDLCVNCTTILLSFAFAQSAFERICLCKKNYLSNFLPCSI</sequence>
<dbReference type="AlphaFoldDB" id="X6NPZ1"/>
<evidence type="ECO:0000313" key="1">
    <source>
        <dbReference type="EMBL" id="ETO28086.1"/>
    </source>
</evidence>
<dbReference type="Proteomes" id="UP000023152">
    <property type="component" value="Unassembled WGS sequence"/>
</dbReference>
<organism evidence="1 2">
    <name type="scientific">Reticulomyxa filosa</name>
    <dbReference type="NCBI Taxonomy" id="46433"/>
    <lineage>
        <taxon>Eukaryota</taxon>
        <taxon>Sar</taxon>
        <taxon>Rhizaria</taxon>
        <taxon>Retaria</taxon>
        <taxon>Foraminifera</taxon>
        <taxon>Monothalamids</taxon>
        <taxon>Reticulomyxidae</taxon>
        <taxon>Reticulomyxa</taxon>
    </lineage>
</organism>
<protein>
    <submittedName>
        <fullName evidence="1">Uncharacterized protein</fullName>
    </submittedName>
</protein>
<keyword evidence="2" id="KW-1185">Reference proteome</keyword>
<gene>
    <name evidence="1" type="ORF">RFI_09046</name>
</gene>
<dbReference type="EMBL" id="ASPP01006871">
    <property type="protein sequence ID" value="ETO28086.1"/>
    <property type="molecule type" value="Genomic_DNA"/>
</dbReference>
<accession>X6NPZ1</accession>
<comment type="caution">
    <text evidence="1">The sequence shown here is derived from an EMBL/GenBank/DDBJ whole genome shotgun (WGS) entry which is preliminary data.</text>
</comment>
<reference evidence="1 2" key="1">
    <citation type="journal article" date="2013" name="Curr. Biol.">
        <title>The Genome of the Foraminiferan Reticulomyxa filosa.</title>
        <authorList>
            <person name="Glockner G."/>
            <person name="Hulsmann N."/>
            <person name="Schleicher M."/>
            <person name="Noegel A.A."/>
            <person name="Eichinger L."/>
            <person name="Gallinger C."/>
            <person name="Pawlowski J."/>
            <person name="Sierra R."/>
            <person name="Euteneuer U."/>
            <person name="Pillet L."/>
            <person name="Moustafa A."/>
            <person name="Platzer M."/>
            <person name="Groth M."/>
            <person name="Szafranski K."/>
            <person name="Schliwa M."/>
        </authorList>
    </citation>
    <scope>NUCLEOTIDE SEQUENCE [LARGE SCALE GENOMIC DNA]</scope>
</reference>